<dbReference type="EMBL" id="CP045503">
    <property type="protein sequence ID" value="QXP44983.1"/>
    <property type="molecule type" value="Genomic_DNA"/>
</dbReference>
<sequence>MFTFFDGSFGYQFFFPVVPADLFSRNPMAIVNLQMKVDVILLVSFDGVDVNY</sequence>
<name>A0ABX8S387_9GAMM</name>
<dbReference type="Proteomes" id="UP000316416">
    <property type="component" value="Chromosome"/>
</dbReference>
<organism evidence="1 2">
    <name type="scientific">Shewanella eurypsychrophilus</name>
    <dbReference type="NCBI Taxonomy" id="2593656"/>
    <lineage>
        <taxon>Bacteria</taxon>
        <taxon>Pseudomonadati</taxon>
        <taxon>Pseudomonadota</taxon>
        <taxon>Gammaproteobacteria</taxon>
        <taxon>Alteromonadales</taxon>
        <taxon>Shewanellaceae</taxon>
        <taxon>Shewanella</taxon>
    </lineage>
</organism>
<evidence type="ECO:0000313" key="2">
    <source>
        <dbReference type="Proteomes" id="UP000316416"/>
    </source>
</evidence>
<accession>A0ABX8S387</accession>
<protein>
    <recommendedName>
        <fullName evidence="3">Transposase</fullName>
    </recommendedName>
</protein>
<keyword evidence="2" id="KW-1185">Reference proteome</keyword>
<reference evidence="1" key="1">
    <citation type="submission" date="2021-07" db="EMBL/GenBank/DDBJ databases">
        <title>Shewanella sp. YLB-07 whole genome sequence.</title>
        <authorList>
            <person name="Yu L."/>
        </authorList>
    </citation>
    <scope>NUCLEOTIDE SEQUENCE</scope>
    <source>
        <strain evidence="1">YLB-08</strain>
    </source>
</reference>
<dbReference type="RefSeq" id="WP_185965755.1">
    <property type="nucleotide sequence ID" value="NZ_CP045503.2"/>
</dbReference>
<gene>
    <name evidence="1" type="ORF">FM038_25345</name>
</gene>
<evidence type="ECO:0000313" key="1">
    <source>
        <dbReference type="EMBL" id="QXP44983.1"/>
    </source>
</evidence>
<evidence type="ECO:0008006" key="3">
    <source>
        <dbReference type="Google" id="ProtNLM"/>
    </source>
</evidence>
<proteinExistence type="predicted"/>